<dbReference type="PROSITE" id="PS00197">
    <property type="entry name" value="2FE2S_FER_1"/>
    <property type="match status" value="1"/>
</dbReference>
<dbReference type="InterPro" id="IPR051452">
    <property type="entry name" value="Diverse_Oxidoreductases"/>
</dbReference>
<keyword evidence="1" id="KW-0001">2Fe-2S</keyword>
<keyword evidence="2" id="KW-0479">Metal-binding</keyword>
<evidence type="ECO:0000259" key="6">
    <source>
        <dbReference type="PROSITE" id="PS51085"/>
    </source>
</evidence>
<dbReference type="InterPro" id="IPR002888">
    <property type="entry name" value="2Fe-2S-bd"/>
</dbReference>
<gene>
    <name evidence="7" type="ORF">J0X15_02590</name>
</gene>
<evidence type="ECO:0000256" key="2">
    <source>
        <dbReference type="ARBA" id="ARBA00022723"/>
    </source>
</evidence>
<sequence length="152" mass="16569">MTKFTINGTEHAFEGDPYMPLLWYLRDFAQMTGTKFGCGVGSCGACTVHLDGEPVRSCQTFMSDIEGSSITTIEGLESKASKAVQQAWDEMNVVQCGYCQSGQIMQAVGLLVSNPKPELSEIDEYMAGNACRCATYQRIRGAIVRASELMEA</sequence>
<proteinExistence type="predicted"/>
<feature type="domain" description="2Fe-2S ferredoxin-type" evidence="6">
    <location>
        <begin position="1"/>
        <end position="76"/>
    </location>
</feature>
<evidence type="ECO:0000256" key="1">
    <source>
        <dbReference type="ARBA" id="ARBA00022714"/>
    </source>
</evidence>
<dbReference type="InterPro" id="IPR012675">
    <property type="entry name" value="Beta-grasp_dom_sf"/>
</dbReference>
<reference evidence="7" key="1">
    <citation type="submission" date="2021-03" db="EMBL/GenBank/DDBJ databases">
        <title>Roseibium sp. CAU 1637 isolated from Incheon.</title>
        <authorList>
            <person name="Kim W."/>
        </authorList>
    </citation>
    <scope>NUCLEOTIDE SEQUENCE</scope>
    <source>
        <strain evidence="7">CAU 1637</strain>
    </source>
</reference>
<name>A0A939EK63_9HYPH</name>
<evidence type="ECO:0000256" key="3">
    <source>
        <dbReference type="ARBA" id="ARBA00023002"/>
    </source>
</evidence>
<accession>A0A939EK63</accession>
<evidence type="ECO:0000313" key="7">
    <source>
        <dbReference type="EMBL" id="MBO0344096.1"/>
    </source>
</evidence>
<dbReference type="SUPFAM" id="SSF54292">
    <property type="entry name" value="2Fe-2S ferredoxin-like"/>
    <property type="match status" value="1"/>
</dbReference>
<dbReference type="PANTHER" id="PTHR44379">
    <property type="entry name" value="OXIDOREDUCTASE WITH IRON-SULFUR SUBUNIT"/>
    <property type="match status" value="1"/>
</dbReference>
<dbReference type="PROSITE" id="PS51085">
    <property type="entry name" value="2FE2S_FER_2"/>
    <property type="match status" value="1"/>
</dbReference>
<evidence type="ECO:0000256" key="5">
    <source>
        <dbReference type="ARBA" id="ARBA00023014"/>
    </source>
</evidence>
<dbReference type="GO" id="GO:0051537">
    <property type="term" value="F:2 iron, 2 sulfur cluster binding"/>
    <property type="evidence" value="ECO:0007669"/>
    <property type="project" value="UniProtKB-KW"/>
</dbReference>
<dbReference type="RefSeq" id="WP_206937968.1">
    <property type="nucleotide sequence ID" value="NZ_JAFLNF010000001.1"/>
</dbReference>
<comment type="caution">
    <text evidence="7">The sequence shown here is derived from an EMBL/GenBank/DDBJ whole genome shotgun (WGS) entry which is preliminary data.</text>
</comment>
<dbReference type="Pfam" id="PF00111">
    <property type="entry name" value="Fer2"/>
    <property type="match status" value="1"/>
</dbReference>
<dbReference type="CDD" id="cd00207">
    <property type="entry name" value="fer2"/>
    <property type="match status" value="1"/>
</dbReference>
<dbReference type="InterPro" id="IPR006058">
    <property type="entry name" value="2Fe2S_fd_BS"/>
</dbReference>
<dbReference type="GO" id="GO:0016491">
    <property type="term" value="F:oxidoreductase activity"/>
    <property type="evidence" value="ECO:0007669"/>
    <property type="project" value="UniProtKB-KW"/>
</dbReference>
<organism evidence="7 8">
    <name type="scientific">Roseibium limicola</name>
    <dbReference type="NCBI Taxonomy" id="2816037"/>
    <lineage>
        <taxon>Bacteria</taxon>
        <taxon>Pseudomonadati</taxon>
        <taxon>Pseudomonadota</taxon>
        <taxon>Alphaproteobacteria</taxon>
        <taxon>Hyphomicrobiales</taxon>
        <taxon>Stappiaceae</taxon>
        <taxon>Roseibium</taxon>
    </lineage>
</organism>
<dbReference type="InterPro" id="IPR001041">
    <property type="entry name" value="2Fe-2S_ferredoxin-type"/>
</dbReference>
<dbReference type="Gene3D" id="1.10.150.120">
    <property type="entry name" value="[2Fe-2S]-binding domain"/>
    <property type="match status" value="1"/>
</dbReference>
<evidence type="ECO:0000313" key="8">
    <source>
        <dbReference type="Proteomes" id="UP000664779"/>
    </source>
</evidence>
<dbReference type="PANTHER" id="PTHR44379:SF2">
    <property type="entry name" value="BLR6218 PROTEIN"/>
    <property type="match status" value="1"/>
</dbReference>
<protein>
    <submittedName>
        <fullName evidence="7">(2Fe-2S)-binding protein</fullName>
    </submittedName>
</protein>
<keyword evidence="3" id="KW-0560">Oxidoreductase</keyword>
<dbReference type="InterPro" id="IPR036884">
    <property type="entry name" value="2Fe-2S-bd_dom_sf"/>
</dbReference>
<dbReference type="Pfam" id="PF01799">
    <property type="entry name" value="Fer2_2"/>
    <property type="match status" value="1"/>
</dbReference>
<keyword evidence="4" id="KW-0408">Iron</keyword>
<dbReference type="InterPro" id="IPR036010">
    <property type="entry name" value="2Fe-2S_ferredoxin-like_sf"/>
</dbReference>
<dbReference type="AlphaFoldDB" id="A0A939EK63"/>
<keyword evidence="8" id="KW-1185">Reference proteome</keyword>
<dbReference type="Gene3D" id="3.10.20.30">
    <property type="match status" value="1"/>
</dbReference>
<dbReference type="EMBL" id="JAFLNF010000001">
    <property type="protein sequence ID" value="MBO0344096.1"/>
    <property type="molecule type" value="Genomic_DNA"/>
</dbReference>
<dbReference type="GO" id="GO:0046872">
    <property type="term" value="F:metal ion binding"/>
    <property type="evidence" value="ECO:0007669"/>
    <property type="project" value="UniProtKB-KW"/>
</dbReference>
<evidence type="ECO:0000256" key="4">
    <source>
        <dbReference type="ARBA" id="ARBA00023004"/>
    </source>
</evidence>
<dbReference type="Proteomes" id="UP000664779">
    <property type="component" value="Unassembled WGS sequence"/>
</dbReference>
<dbReference type="SUPFAM" id="SSF47741">
    <property type="entry name" value="CO dehydrogenase ISP C-domain like"/>
    <property type="match status" value="1"/>
</dbReference>
<keyword evidence="5" id="KW-0411">Iron-sulfur</keyword>